<dbReference type="InterPro" id="IPR010663">
    <property type="entry name" value="Znf_FPG/IleRS"/>
</dbReference>
<evidence type="ECO:0000256" key="7">
    <source>
        <dbReference type="ARBA" id="ARBA00022771"/>
    </source>
</evidence>
<evidence type="ECO:0000256" key="2">
    <source>
        <dbReference type="ARBA" id="ARBA00001947"/>
    </source>
</evidence>
<dbReference type="InterPro" id="IPR010979">
    <property type="entry name" value="Ribosomal_uS13-like_H2TH"/>
</dbReference>
<comment type="caution">
    <text evidence="19">The sequence shown here is derived from an EMBL/GenBank/DDBJ whole genome shotgun (WGS) entry which is preliminary data.</text>
</comment>
<dbReference type="InterPro" id="IPR020629">
    <property type="entry name" value="FPG_Glyclase"/>
</dbReference>
<dbReference type="AlphaFoldDB" id="A0A1F5JBU2"/>
<evidence type="ECO:0000313" key="20">
    <source>
        <dbReference type="Proteomes" id="UP000177042"/>
    </source>
</evidence>
<name>A0A1F5JBU2_9BACT</name>
<keyword evidence="5" id="KW-0479">Metal-binding</keyword>
<dbReference type="SMART" id="SM01232">
    <property type="entry name" value="H2TH"/>
    <property type="match status" value="1"/>
</dbReference>
<dbReference type="GO" id="GO:0140078">
    <property type="term" value="F:class I DNA-(apurinic or apyrimidinic site) endonuclease activity"/>
    <property type="evidence" value="ECO:0007669"/>
    <property type="project" value="UniProtKB-EC"/>
</dbReference>
<accession>A0A1F5JBU2</accession>
<dbReference type="NCBIfam" id="TIGR00577">
    <property type="entry name" value="fpg"/>
    <property type="match status" value="1"/>
</dbReference>
<comment type="subunit">
    <text evidence="4">Monomer.</text>
</comment>
<evidence type="ECO:0000256" key="14">
    <source>
        <dbReference type="ARBA" id="ARBA00023295"/>
    </source>
</evidence>
<proteinExistence type="inferred from homology"/>
<dbReference type="InterPro" id="IPR015886">
    <property type="entry name" value="H2TH_FPG"/>
</dbReference>
<dbReference type="Pfam" id="PF01149">
    <property type="entry name" value="Fapy_DNA_glyco"/>
    <property type="match status" value="1"/>
</dbReference>
<evidence type="ECO:0000256" key="8">
    <source>
        <dbReference type="ARBA" id="ARBA00022801"/>
    </source>
</evidence>
<keyword evidence="10" id="KW-0238">DNA-binding</keyword>
<dbReference type="Pfam" id="PF06827">
    <property type="entry name" value="zf-FPG_IleRS"/>
    <property type="match status" value="1"/>
</dbReference>
<reference evidence="19 20" key="1">
    <citation type="journal article" date="2016" name="Nat. Commun.">
        <title>Thousands of microbial genomes shed light on interconnected biogeochemical processes in an aquifer system.</title>
        <authorList>
            <person name="Anantharaman K."/>
            <person name="Brown C.T."/>
            <person name="Hug L.A."/>
            <person name="Sharon I."/>
            <person name="Castelle C.J."/>
            <person name="Probst A.J."/>
            <person name="Thomas B.C."/>
            <person name="Singh A."/>
            <person name="Wilkins M.J."/>
            <person name="Karaoz U."/>
            <person name="Brodie E.L."/>
            <person name="Williams K.H."/>
            <person name="Hubbard S.S."/>
            <person name="Banfield J.F."/>
        </authorList>
    </citation>
    <scope>NUCLEOTIDE SEQUENCE [LARGE SCALE GENOMIC DNA]</scope>
</reference>
<evidence type="ECO:0000256" key="12">
    <source>
        <dbReference type="ARBA" id="ARBA00023239"/>
    </source>
</evidence>
<dbReference type="Pfam" id="PF06831">
    <property type="entry name" value="H2TH"/>
    <property type="match status" value="1"/>
</dbReference>
<evidence type="ECO:0000256" key="11">
    <source>
        <dbReference type="ARBA" id="ARBA00023204"/>
    </source>
</evidence>
<evidence type="ECO:0000256" key="15">
    <source>
        <dbReference type="ARBA" id="ARBA00044632"/>
    </source>
</evidence>
<protein>
    <submittedName>
        <fullName evidence="19">DNA-formamidopyrimidine glycosylase</fullName>
    </submittedName>
</protein>
<dbReference type="EMBL" id="MFCX01000016">
    <property type="protein sequence ID" value="OGE26107.1"/>
    <property type="molecule type" value="Genomic_DNA"/>
</dbReference>
<keyword evidence="11" id="KW-0234">DNA repair</keyword>
<sequence length="321" mass="36183">MPELPEIETIKIELQKKIIGSKLTKIQILSPKSLQNEKGQPFDYAQGLQGRKVLNIWRRAKILGIDLSSSLRDHEVAKQSSTDNNEIARNDKKVTLLFHLKMSGQLVWKGKRGKGKEESFIGGHPTEDMLGKMPNIHTRVIFSFADGSHLYFNDLRRFGWVKVVRSEKCKVQSEEVLGKLGPEPLEKGFIWQILKTNLLKHKTQVVKVALMDQTVVAGIGNIYASEALFNAKIDPRTKVSQLTDRQIQSLHQGVLRALRDGIKYGGSTRAHFVDAQGHKGYFLDYAYVYGRSGHKCKICGAQIKKIQQAGRGTYLCPSCQR</sequence>
<dbReference type="InterPro" id="IPR000214">
    <property type="entry name" value="Znf_DNA_glyclase/AP_lyase"/>
</dbReference>
<dbReference type="SUPFAM" id="SSF57716">
    <property type="entry name" value="Glucocorticoid receptor-like (DNA-binding domain)"/>
    <property type="match status" value="1"/>
</dbReference>
<keyword evidence="9" id="KW-0862">Zinc</keyword>
<dbReference type="CDD" id="cd08966">
    <property type="entry name" value="EcFpg-like_N"/>
    <property type="match status" value="1"/>
</dbReference>
<keyword evidence="7 16" id="KW-0863">Zinc-finger</keyword>
<dbReference type="Gene3D" id="3.20.190.10">
    <property type="entry name" value="MutM-like, N-terminal"/>
    <property type="match status" value="1"/>
</dbReference>
<dbReference type="PROSITE" id="PS51066">
    <property type="entry name" value="ZF_FPG_2"/>
    <property type="match status" value="1"/>
</dbReference>
<dbReference type="InterPro" id="IPR015887">
    <property type="entry name" value="DNA_glyclase_Znf_dom_DNA_BS"/>
</dbReference>
<comment type="catalytic activity">
    <reaction evidence="15">
        <text>2'-deoxyribonucleotide-(2'-deoxyribose 5'-phosphate)-2'-deoxyribonucleotide-DNA = a 3'-end 2'-deoxyribonucleotide-(2,3-dehydro-2,3-deoxyribose 5'-phosphate)-DNA + a 5'-end 5'-phospho-2'-deoxyribonucleoside-DNA + H(+)</text>
        <dbReference type="Rhea" id="RHEA:66592"/>
        <dbReference type="Rhea" id="RHEA-COMP:13180"/>
        <dbReference type="Rhea" id="RHEA-COMP:16897"/>
        <dbReference type="Rhea" id="RHEA-COMP:17067"/>
        <dbReference type="ChEBI" id="CHEBI:15378"/>
        <dbReference type="ChEBI" id="CHEBI:136412"/>
        <dbReference type="ChEBI" id="CHEBI:157695"/>
        <dbReference type="ChEBI" id="CHEBI:167181"/>
        <dbReference type="EC" id="4.2.99.18"/>
    </reaction>
</comment>
<evidence type="ECO:0000256" key="9">
    <source>
        <dbReference type="ARBA" id="ARBA00022833"/>
    </source>
</evidence>
<dbReference type="SMART" id="SM00898">
    <property type="entry name" value="Fapy_DNA_glyco"/>
    <property type="match status" value="1"/>
</dbReference>
<feature type="domain" description="FPG-type" evidence="17">
    <location>
        <begin position="287"/>
        <end position="321"/>
    </location>
</feature>
<dbReference type="PANTHER" id="PTHR22993">
    <property type="entry name" value="FORMAMIDOPYRIMIDINE-DNA GLYCOSYLASE"/>
    <property type="match status" value="1"/>
</dbReference>
<dbReference type="InterPro" id="IPR035937">
    <property type="entry name" value="FPG_N"/>
</dbReference>
<keyword evidence="13" id="KW-0511">Multifunctional enzyme</keyword>
<dbReference type="GO" id="GO:0008270">
    <property type="term" value="F:zinc ion binding"/>
    <property type="evidence" value="ECO:0007669"/>
    <property type="project" value="UniProtKB-KW"/>
</dbReference>
<dbReference type="Gene3D" id="1.10.8.50">
    <property type="match status" value="1"/>
</dbReference>
<evidence type="ECO:0000259" key="18">
    <source>
        <dbReference type="PROSITE" id="PS51068"/>
    </source>
</evidence>
<keyword evidence="12" id="KW-0456">Lyase</keyword>
<evidence type="ECO:0000256" key="5">
    <source>
        <dbReference type="ARBA" id="ARBA00022723"/>
    </source>
</evidence>
<dbReference type="SUPFAM" id="SSF46946">
    <property type="entry name" value="S13-like H2TH domain"/>
    <property type="match status" value="1"/>
</dbReference>
<dbReference type="GO" id="GO:0006284">
    <property type="term" value="P:base-excision repair"/>
    <property type="evidence" value="ECO:0007669"/>
    <property type="project" value="InterPro"/>
</dbReference>
<evidence type="ECO:0000256" key="3">
    <source>
        <dbReference type="ARBA" id="ARBA00009409"/>
    </source>
</evidence>
<evidence type="ECO:0000256" key="16">
    <source>
        <dbReference type="PROSITE-ProRule" id="PRU00391"/>
    </source>
</evidence>
<evidence type="ECO:0000256" key="1">
    <source>
        <dbReference type="ARBA" id="ARBA00001668"/>
    </source>
</evidence>
<evidence type="ECO:0000256" key="10">
    <source>
        <dbReference type="ARBA" id="ARBA00023125"/>
    </source>
</evidence>
<comment type="catalytic activity">
    <reaction evidence="1">
        <text>Hydrolysis of DNA containing ring-opened 7-methylguanine residues, releasing 2,6-diamino-4-hydroxy-5-(N-methyl)formamidopyrimidine.</text>
        <dbReference type="EC" id="3.2.2.23"/>
    </reaction>
</comment>
<dbReference type="PANTHER" id="PTHR22993:SF9">
    <property type="entry name" value="FORMAMIDOPYRIMIDINE-DNA GLYCOSYLASE"/>
    <property type="match status" value="1"/>
</dbReference>
<evidence type="ECO:0000259" key="17">
    <source>
        <dbReference type="PROSITE" id="PS51066"/>
    </source>
</evidence>
<evidence type="ECO:0000256" key="6">
    <source>
        <dbReference type="ARBA" id="ARBA00022763"/>
    </source>
</evidence>
<dbReference type="FunFam" id="1.10.8.50:FF:000003">
    <property type="entry name" value="Formamidopyrimidine-DNA glycosylase"/>
    <property type="match status" value="1"/>
</dbReference>
<evidence type="ECO:0000256" key="13">
    <source>
        <dbReference type="ARBA" id="ARBA00023268"/>
    </source>
</evidence>
<dbReference type="PROSITE" id="PS51068">
    <property type="entry name" value="FPG_CAT"/>
    <property type="match status" value="1"/>
</dbReference>
<feature type="domain" description="Formamidopyrimidine-DNA glycosylase catalytic" evidence="18">
    <location>
        <begin position="2"/>
        <end position="159"/>
    </location>
</feature>
<dbReference type="GO" id="GO:0034039">
    <property type="term" value="F:8-oxo-7,8-dihydroguanine DNA N-glycosylase activity"/>
    <property type="evidence" value="ECO:0007669"/>
    <property type="project" value="TreeGrafter"/>
</dbReference>
<keyword evidence="6" id="KW-0227">DNA damage</keyword>
<comment type="similarity">
    <text evidence="3">Belongs to the FPG family.</text>
</comment>
<evidence type="ECO:0000256" key="4">
    <source>
        <dbReference type="ARBA" id="ARBA00011245"/>
    </source>
</evidence>
<dbReference type="SUPFAM" id="SSF81624">
    <property type="entry name" value="N-terminal domain of MutM-like DNA repair proteins"/>
    <property type="match status" value="1"/>
</dbReference>
<dbReference type="Proteomes" id="UP000177042">
    <property type="component" value="Unassembled WGS sequence"/>
</dbReference>
<dbReference type="GO" id="GO:0003684">
    <property type="term" value="F:damaged DNA binding"/>
    <property type="evidence" value="ECO:0007669"/>
    <property type="project" value="InterPro"/>
</dbReference>
<keyword evidence="14" id="KW-0326">Glycosidase</keyword>
<dbReference type="NCBIfam" id="NF002211">
    <property type="entry name" value="PRK01103.1"/>
    <property type="match status" value="1"/>
</dbReference>
<dbReference type="InterPro" id="IPR012319">
    <property type="entry name" value="FPG_cat"/>
</dbReference>
<gene>
    <name evidence="19" type="ORF">A3C26_00115</name>
</gene>
<organism evidence="19 20">
    <name type="scientific">Candidatus Daviesbacteria bacterium RIFCSPHIGHO2_02_FULL_39_12</name>
    <dbReference type="NCBI Taxonomy" id="1797770"/>
    <lineage>
        <taxon>Bacteria</taxon>
        <taxon>Candidatus Daviesiibacteriota</taxon>
    </lineage>
</organism>
<evidence type="ECO:0000313" key="19">
    <source>
        <dbReference type="EMBL" id="OGE26107.1"/>
    </source>
</evidence>
<dbReference type="PROSITE" id="PS01242">
    <property type="entry name" value="ZF_FPG_1"/>
    <property type="match status" value="1"/>
</dbReference>
<comment type="cofactor">
    <cofactor evidence="2">
        <name>Zn(2+)</name>
        <dbReference type="ChEBI" id="CHEBI:29105"/>
    </cofactor>
</comment>
<keyword evidence="8" id="KW-0378">Hydrolase</keyword>